<organism evidence="1">
    <name type="scientific">hydrothermal vent metagenome</name>
    <dbReference type="NCBI Taxonomy" id="652676"/>
    <lineage>
        <taxon>unclassified sequences</taxon>
        <taxon>metagenomes</taxon>
        <taxon>ecological metagenomes</taxon>
    </lineage>
</organism>
<dbReference type="EMBL" id="UOFJ01000564">
    <property type="protein sequence ID" value="VAW71012.1"/>
    <property type="molecule type" value="Genomic_DNA"/>
</dbReference>
<proteinExistence type="predicted"/>
<dbReference type="AlphaFoldDB" id="A0A3B0Y6N1"/>
<name>A0A3B0Y6N1_9ZZZZ</name>
<protein>
    <submittedName>
        <fullName evidence="1">Uncharacterized protein</fullName>
    </submittedName>
</protein>
<accession>A0A3B0Y6N1</accession>
<sequence>MVNLRMDFAVMYLKTLDNVLYAKGRKLNNVTITIEIDRKERMPTIEKSP</sequence>
<gene>
    <name evidence="1" type="ORF">MNBD_GAMMA10-2015</name>
</gene>
<evidence type="ECO:0000313" key="1">
    <source>
        <dbReference type="EMBL" id="VAW71012.1"/>
    </source>
</evidence>
<reference evidence="1" key="1">
    <citation type="submission" date="2018-06" db="EMBL/GenBank/DDBJ databases">
        <authorList>
            <person name="Zhirakovskaya E."/>
        </authorList>
    </citation>
    <scope>NUCLEOTIDE SEQUENCE</scope>
</reference>